<keyword evidence="3 7" id="KW-1133">Transmembrane helix</keyword>
<feature type="domain" description="MARVEL" evidence="8">
    <location>
        <begin position="32"/>
        <end position="165"/>
    </location>
</feature>
<evidence type="ECO:0000256" key="3">
    <source>
        <dbReference type="ARBA" id="ARBA00022989"/>
    </source>
</evidence>
<dbReference type="InterPro" id="IPR008253">
    <property type="entry name" value="Marvel"/>
</dbReference>
<evidence type="ECO:0000256" key="7">
    <source>
        <dbReference type="SAM" id="Phobius"/>
    </source>
</evidence>
<gene>
    <name evidence="9" type="ORF">ElyMa_001856300</name>
</gene>
<name>A0AAV4EL56_9GAST</name>
<comment type="caution">
    <text evidence="9">The sequence shown here is derived from an EMBL/GenBank/DDBJ whole genome shotgun (WGS) entry which is preliminary data.</text>
</comment>
<keyword evidence="2 5" id="KW-0812">Transmembrane</keyword>
<protein>
    <submittedName>
        <fullName evidence="9">CKLF-like MARVEL transmembrane domain-containing protein 4</fullName>
    </submittedName>
</protein>
<reference evidence="9 10" key="1">
    <citation type="journal article" date="2021" name="Elife">
        <title>Chloroplast acquisition without the gene transfer in kleptoplastic sea slugs, Plakobranchus ocellatus.</title>
        <authorList>
            <person name="Maeda T."/>
            <person name="Takahashi S."/>
            <person name="Yoshida T."/>
            <person name="Shimamura S."/>
            <person name="Takaki Y."/>
            <person name="Nagai Y."/>
            <person name="Toyoda A."/>
            <person name="Suzuki Y."/>
            <person name="Arimoto A."/>
            <person name="Ishii H."/>
            <person name="Satoh N."/>
            <person name="Nishiyama T."/>
            <person name="Hasebe M."/>
            <person name="Maruyama T."/>
            <person name="Minagawa J."/>
            <person name="Obokata J."/>
            <person name="Shigenobu S."/>
        </authorList>
    </citation>
    <scope>NUCLEOTIDE SEQUENCE [LARGE SCALE GENOMIC DNA]</scope>
</reference>
<feature type="transmembrane region" description="Helical" evidence="7">
    <location>
        <begin position="32"/>
        <end position="53"/>
    </location>
</feature>
<feature type="transmembrane region" description="Helical" evidence="7">
    <location>
        <begin position="144"/>
        <end position="161"/>
    </location>
</feature>
<dbReference type="Proteomes" id="UP000762676">
    <property type="component" value="Unassembled WGS sequence"/>
</dbReference>
<dbReference type="InterPro" id="IPR050578">
    <property type="entry name" value="MARVEL-CKLF_proteins"/>
</dbReference>
<comment type="subcellular location">
    <subcellularLocation>
        <location evidence="1">Membrane</location>
        <topology evidence="1">Multi-pass membrane protein</topology>
    </subcellularLocation>
</comment>
<dbReference type="PANTHER" id="PTHR22776">
    <property type="entry name" value="MARVEL-CONTAINING POTENTIAL LIPID RAFT-ASSOCIATED PROTEIN"/>
    <property type="match status" value="1"/>
</dbReference>
<feature type="transmembrane region" description="Helical" evidence="7">
    <location>
        <begin position="104"/>
        <end position="124"/>
    </location>
</feature>
<sequence length="192" mass="21714">MADQQDTTQESSTSTTTHTIVYLWKIPIDKTYVQSIIAILKVVAAVLSLIAFICVASGRSDNCDDKYSSTYNYFEFVSISAFFTLLILWTIHTITLSSRLFFKLVPWLLVDLIYCAVYILFYFIANCVLAAQSCGKDNNKAGTAFGFFVLICYGGNAFLSFRDWQASRHQRPSSDTTAKSPDYNAERNMELY</sequence>
<dbReference type="Pfam" id="PF01284">
    <property type="entry name" value="MARVEL"/>
    <property type="match status" value="1"/>
</dbReference>
<dbReference type="AlphaFoldDB" id="A0AAV4EL56"/>
<feature type="transmembrane region" description="Helical" evidence="7">
    <location>
        <begin position="73"/>
        <end position="92"/>
    </location>
</feature>
<dbReference type="PANTHER" id="PTHR22776:SF49">
    <property type="entry name" value="MARVEL DOMAIN-CONTAINING PROTEIN"/>
    <property type="match status" value="1"/>
</dbReference>
<evidence type="ECO:0000259" key="8">
    <source>
        <dbReference type="PROSITE" id="PS51225"/>
    </source>
</evidence>
<keyword evidence="4 5" id="KW-0472">Membrane</keyword>
<evidence type="ECO:0000256" key="4">
    <source>
        <dbReference type="ARBA" id="ARBA00023136"/>
    </source>
</evidence>
<evidence type="ECO:0000256" key="2">
    <source>
        <dbReference type="ARBA" id="ARBA00022692"/>
    </source>
</evidence>
<feature type="region of interest" description="Disordered" evidence="6">
    <location>
        <begin position="170"/>
        <end position="192"/>
    </location>
</feature>
<organism evidence="9 10">
    <name type="scientific">Elysia marginata</name>
    <dbReference type="NCBI Taxonomy" id="1093978"/>
    <lineage>
        <taxon>Eukaryota</taxon>
        <taxon>Metazoa</taxon>
        <taxon>Spiralia</taxon>
        <taxon>Lophotrochozoa</taxon>
        <taxon>Mollusca</taxon>
        <taxon>Gastropoda</taxon>
        <taxon>Heterobranchia</taxon>
        <taxon>Euthyneura</taxon>
        <taxon>Panpulmonata</taxon>
        <taxon>Sacoglossa</taxon>
        <taxon>Placobranchoidea</taxon>
        <taxon>Plakobranchidae</taxon>
        <taxon>Elysia</taxon>
    </lineage>
</organism>
<evidence type="ECO:0000313" key="10">
    <source>
        <dbReference type="Proteomes" id="UP000762676"/>
    </source>
</evidence>
<dbReference type="GO" id="GO:0016020">
    <property type="term" value="C:membrane"/>
    <property type="evidence" value="ECO:0007669"/>
    <property type="project" value="UniProtKB-SubCell"/>
</dbReference>
<dbReference type="EMBL" id="BMAT01003768">
    <property type="protein sequence ID" value="GFR61823.1"/>
    <property type="molecule type" value="Genomic_DNA"/>
</dbReference>
<evidence type="ECO:0000256" key="1">
    <source>
        <dbReference type="ARBA" id="ARBA00004141"/>
    </source>
</evidence>
<evidence type="ECO:0000256" key="6">
    <source>
        <dbReference type="SAM" id="MobiDB-lite"/>
    </source>
</evidence>
<proteinExistence type="predicted"/>
<evidence type="ECO:0000313" key="9">
    <source>
        <dbReference type="EMBL" id="GFR61823.1"/>
    </source>
</evidence>
<accession>A0AAV4EL56</accession>
<dbReference type="PROSITE" id="PS51225">
    <property type="entry name" value="MARVEL"/>
    <property type="match status" value="1"/>
</dbReference>
<keyword evidence="10" id="KW-1185">Reference proteome</keyword>
<evidence type="ECO:0000256" key="5">
    <source>
        <dbReference type="PROSITE-ProRule" id="PRU00581"/>
    </source>
</evidence>